<sequence length="255" mass="28204">MAPSMPRVNALTVADLRECLMLGLSDFARAPLYGLFFGGVFAAAGIAIVLGLTAWDMPWMIYPFAIGFPLIGPFAAAGLYEVSRRLEIGRPLDRAQVLSVIWAQRRREISWMAFVMLFVFWMWMYQIRLLIALFLGRMSFSTLEKFATIVFTTQQGWIFLAVGHVVGAALSLILFSITVVSIPLLMERQIDFVTAMITSVKAVIASPGPMLGWGVFVTIAMLVACAPFFLGLLIVLPVLGHATWHIYRRAVPVAA</sequence>
<proteinExistence type="predicted"/>
<dbReference type="InterPro" id="IPR018692">
    <property type="entry name" value="DUF2189"/>
</dbReference>
<organism evidence="2 3">
    <name type="scientific">Aquibium carbonis</name>
    <dbReference type="NCBI Taxonomy" id="2495581"/>
    <lineage>
        <taxon>Bacteria</taxon>
        <taxon>Pseudomonadati</taxon>
        <taxon>Pseudomonadota</taxon>
        <taxon>Alphaproteobacteria</taxon>
        <taxon>Hyphomicrobiales</taxon>
        <taxon>Phyllobacteriaceae</taxon>
        <taxon>Aquibium</taxon>
    </lineage>
</organism>
<name>A0A3S0GA08_9HYPH</name>
<dbReference type="EMBL" id="RWKW01000026">
    <property type="protein sequence ID" value="RST87112.1"/>
    <property type="molecule type" value="Genomic_DNA"/>
</dbReference>
<evidence type="ECO:0000256" key="1">
    <source>
        <dbReference type="SAM" id="Phobius"/>
    </source>
</evidence>
<reference evidence="2 3" key="1">
    <citation type="submission" date="2018-12" db="EMBL/GenBank/DDBJ databases">
        <title>Mesorhizobium carbonis sp. nov., isolated from coal mine water.</title>
        <authorList>
            <person name="Xin W."/>
            <person name="Xu Z."/>
            <person name="Xiang F."/>
            <person name="Zhang J."/>
            <person name="Xi L."/>
            <person name="Liu J."/>
        </authorList>
    </citation>
    <scope>NUCLEOTIDE SEQUENCE [LARGE SCALE GENOMIC DNA]</scope>
    <source>
        <strain evidence="2 3">B2.3</strain>
    </source>
</reference>
<feature type="transmembrane region" description="Helical" evidence="1">
    <location>
        <begin position="216"/>
        <end position="239"/>
    </location>
</feature>
<keyword evidence="3" id="KW-1185">Reference proteome</keyword>
<dbReference type="OrthoDB" id="9809543at2"/>
<feature type="transmembrane region" description="Helical" evidence="1">
    <location>
        <begin position="156"/>
        <end position="180"/>
    </location>
</feature>
<feature type="transmembrane region" description="Helical" evidence="1">
    <location>
        <begin position="111"/>
        <end position="136"/>
    </location>
</feature>
<dbReference type="AlphaFoldDB" id="A0A3S0GA08"/>
<feature type="transmembrane region" description="Helical" evidence="1">
    <location>
        <begin position="32"/>
        <end position="55"/>
    </location>
</feature>
<evidence type="ECO:0000313" key="2">
    <source>
        <dbReference type="EMBL" id="RST87112.1"/>
    </source>
</evidence>
<feature type="transmembrane region" description="Helical" evidence="1">
    <location>
        <begin position="61"/>
        <end position="80"/>
    </location>
</feature>
<dbReference type="Pfam" id="PF09955">
    <property type="entry name" value="DUF2189"/>
    <property type="match status" value="1"/>
</dbReference>
<keyword evidence="1" id="KW-1133">Transmembrane helix</keyword>
<accession>A0A3S0GA08</accession>
<comment type="caution">
    <text evidence="2">The sequence shown here is derived from an EMBL/GenBank/DDBJ whole genome shotgun (WGS) entry which is preliminary data.</text>
</comment>
<gene>
    <name evidence="2" type="ORF">EJC49_07270</name>
</gene>
<evidence type="ECO:0000313" key="3">
    <source>
        <dbReference type="Proteomes" id="UP000278398"/>
    </source>
</evidence>
<keyword evidence="1" id="KW-0812">Transmembrane</keyword>
<feature type="transmembrane region" description="Helical" evidence="1">
    <location>
        <begin position="192"/>
        <end position="210"/>
    </location>
</feature>
<dbReference type="Proteomes" id="UP000278398">
    <property type="component" value="Unassembled WGS sequence"/>
</dbReference>
<keyword evidence="1" id="KW-0472">Membrane</keyword>
<protein>
    <submittedName>
        <fullName evidence="2">DUF2189 domain-containing protein</fullName>
    </submittedName>
</protein>